<sequence>MLNQVGNDQVQTISFGSQHTDVVPDDRKSQIETYLHTIHEHLENGKQLPSNSSAPTDKKFMNDLVGIANSKKEGLNAQFCSHPAEMAQSIKEMIANNQTSARFIVNMGGGIHFAAFDFAMVDGKPSVIGVEPATMNSMGPAMLAIQTKSAFETHCPDVKCVTIESDLQRSNGECGIFSLAIAKKMLKEGESFHVLHEKNLVGALPENNYGFVTAKDSDDLLPPLLMKHAQSEKRLDRYLAAHPEHTDLQVNKKGETLKERQTRHVVDVQVEDKTIHYSNSIEHKREAEIRALFDKV</sequence>
<comment type="catalytic activity">
    <reaction evidence="5">
        <text>L-seryl-[protein] + acetyl-CoA = O-acetyl-L-seryl-[protein] + CoA</text>
        <dbReference type="Rhea" id="RHEA:59392"/>
        <dbReference type="Rhea" id="RHEA-COMP:9863"/>
        <dbReference type="Rhea" id="RHEA-COMP:15352"/>
        <dbReference type="ChEBI" id="CHEBI:29999"/>
        <dbReference type="ChEBI" id="CHEBI:57287"/>
        <dbReference type="ChEBI" id="CHEBI:57288"/>
        <dbReference type="ChEBI" id="CHEBI:141128"/>
    </reaction>
    <physiologicalReaction direction="left-to-right" evidence="5">
        <dbReference type="Rhea" id="RHEA:59393"/>
    </physiologicalReaction>
</comment>
<comment type="similarity">
    <text evidence="3">Belongs to the acetyltransferase YopJ family.</text>
</comment>
<comment type="catalytic activity">
    <reaction evidence="4">
        <text>L-threonyl-[protein] + acetyl-CoA = O-acetyl-L-threonyl-[protein] + CoA</text>
        <dbReference type="Rhea" id="RHEA:65340"/>
        <dbReference type="Rhea" id="RHEA-COMP:11060"/>
        <dbReference type="Rhea" id="RHEA-COMP:16780"/>
        <dbReference type="ChEBI" id="CHEBI:30013"/>
        <dbReference type="ChEBI" id="CHEBI:57287"/>
        <dbReference type="ChEBI" id="CHEBI:57288"/>
        <dbReference type="ChEBI" id="CHEBI:141025"/>
    </reaction>
    <physiologicalReaction direction="left-to-right" evidence="4">
        <dbReference type="Rhea" id="RHEA:65341"/>
    </physiologicalReaction>
</comment>
<keyword evidence="1" id="KW-0808">Transferase</keyword>
<evidence type="ECO:0000256" key="1">
    <source>
        <dbReference type="ARBA" id="ARBA00022679"/>
    </source>
</evidence>
<keyword evidence="7" id="KW-1185">Reference proteome</keyword>
<gene>
    <name evidence="6" type="ORF">KGB56_18315</name>
</gene>
<organism evidence="6 7">
    <name type="scientific">Pseudovibrio brasiliensis</name>
    <dbReference type="NCBI Taxonomy" id="1898042"/>
    <lineage>
        <taxon>Bacteria</taxon>
        <taxon>Pseudomonadati</taxon>
        <taxon>Pseudomonadota</taxon>
        <taxon>Alphaproteobacteria</taxon>
        <taxon>Hyphomicrobiales</taxon>
        <taxon>Stappiaceae</taxon>
        <taxon>Pseudovibrio</taxon>
    </lineage>
</organism>
<evidence type="ECO:0000313" key="7">
    <source>
        <dbReference type="Proteomes" id="UP000680706"/>
    </source>
</evidence>
<protein>
    <submittedName>
        <fullName evidence="6">Effector protein YopJ</fullName>
    </submittedName>
</protein>
<evidence type="ECO:0000256" key="2">
    <source>
        <dbReference type="ARBA" id="ARBA00023315"/>
    </source>
</evidence>
<name>A0ABX8AKU6_9HYPH</name>
<dbReference type="Proteomes" id="UP000680706">
    <property type="component" value="Chromosome"/>
</dbReference>
<proteinExistence type="inferred from homology"/>
<keyword evidence="2" id="KW-0012">Acyltransferase</keyword>
<accession>A0ABX8AKU6</accession>
<dbReference type="RefSeq" id="WP_083646109.1">
    <property type="nucleotide sequence ID" value="NZ_CP074126.1"/>
</dbReference>
<evidence type="ECO:0000256" key="4">
    <source>
        <dbReference type="ARBA" id="ARBA00048364"/>
    </source>
</evidence>
<dbReference type="NCBIfam" id="NF011898">
    <property type="entry name" value="PRK15371.1"/>
    <property type="match status" value="1"/>
</dbReference>
<dbReference type="EMBL" id="CP074126">
    <property type="protein sequence ID" value="QUS55272.1"/>
    <property type="molecule type" value="Genomic_DNA"/>
</dbReference>
<evidence type="ECO:0000256" key="3">
    <source>
        <dbReference type="ARBA" id="ARBA00023785"/>
    </source>
</evidence>
<evidence type="ECO:0000313" key="6">
    <source>
        <dbReference type="EMBL" id="QUS55272.1"/>
    </source>
</evidence>
<reference evidence="6 7" key="1">
    <citation type="journal article" date="2021" name="Angew. Chem. Int. Ed. Engl.">
        <title>A novel family of nonribosomal peptides modulate collective behavior in Pseudovibrio bacteria isolated from marine sponges.</title>
        <authorList>
            <person name="Ioca L.P."/>
            <person name="Dai Y."/>
            <person name="Kunakom S."/>
            <person name="Diaz-Espinosa J."/>
            <person name="Krunic A."/>
            <person name="Crnkovic C.M."/>
            <person name="Orjala J."/>
            <person name="Sanchez L.M."/>
            <person name="Ferreira A.G."/>
            <person name="Berlinck R.G.S."/>
            <person name="Eustaquio A.S."/>
        </authorList>
    </citation>
    <scope>NUCLEOTIDE SEQUENCE [LARGE SCALE GENOMIC DNA]</scope>
    <source>
        <strain evidence="6 7">Ab134</strain>
    </source>
</reference>
<dbReference type="Pfam" id="PF03421">
    <property type="entry name" value="Acetyltransf_14"/>
    <property type="match status" value="1"/>
</dbReference>
<evidence type="ECO:0000256" key="5">
    <source>
        <dbReference type="ARBA" id="ARBA00048662"/>
    </source>
</evidence>
<dbReference type="InterPro" id="IPR005083">
    <property type="entry name" value="YopJ-like"/>
</dbReference>